<dbReference type="CDD" id="cd07302">
    <property type="entry name" value="CHD"/>
    <property type="match status" value="1"/>
</dbReference>
<dbReference type="InterPro" id="IPR036010">
    <property type="entry name" value="2Fe-2S_ferredoxin-like_sf"/>
</dbReference>
<feature type="domain" description="Guanylate cyclase" evidence="5">
    <location>
        <begin position="364"/>
        <end position="501"/>
    </location>
</feature>
<dbReference type="SUPFAM" id="SSF54292">
    <property type="entry name" value="2Fe-2S ferredoxin-like"/>
    <property type="match status" value="1"/>
</dbReference>
<dbReference type="Gene3D" id="3.30.70.1230">
    <property type="entry name" value="Nucleotide cyclase"/>
    <property type="match status" value="1"/>
</dbReference>
<dbReference type="InterPro" id="IPR034804">
    <property type="entry name" value="SQR/QFR_C/D"/>
</dbReference>
<dbReference type="InterPro" id="IPR029787">
    <property type="entry name" value="Nucleotide_cyclase"/>
</dbReference>
<dbReference type="PROSITE" id="PS51085">
    <property type="entry name" value="2FE2S_FER_2"/>
    <property type="match status" value="1"/>
</dbReference>
<gene>
    <name evidence="7" type="ORF">DFP90_1011180</name>
</gene>
<evidence type="ECO:0000256" key="3">
    <source>
        <dbReference type="ARBA" id="ARBA00023136"/>
    </source>
</evidence>
<feature type="transmembrane region" description="Helical" evidence="4">
    <location>
        <begin position="83"/>
        <end position="105"/>
    </location>
</feature>
<name>A0A3D9HXZ6_9PROT</name>
<keyword evidence="3 4" id="KW-0472">Membrane</keyword>
<dbReference type="PANTHER" id="PTHR43081">
    <property type="entry name" value="ADENYLATE CYCLASE, TERMINAL-DIFFERENTIATION SPECIFIC-RELATED"/>
    <property type="match status" value="1"/>
</dbReference>
<evidence type="ECO:0000313" key="8">
    <source>
        <dbReference type="Proteomes" id="UP000256845"/>
    </source>
</evidence>
<dbReference type="GO" id="GO:0035556">
    <property type="term" value="P:intracellular signal transduction"/>
    <property type="evidence" value="ECO:0007669"/>
    <property type="project" value="InterPro"/>
</dbReference>
<feature type="transmembrane region" description="Helical" evidence="4">
    <location>
        <begin position="50"/>
        <end position="71"/>
    </location>
</feature>
<comment type="caution">
    <text evidence="7">The sequence shown here is derived from an EMBL/GenBank/DDBJ whole genome shotgun (WGS) entry which is preliminary data.</text>
</comment>
<dbReference type="GO" id="GO:0005886">
    <property type="term" value="C:plasma membrane"/>
    <property type="evidence" value="ECO:0007669"/>
    <property type="project" value="UniProtKB-SubCell"/>
</dbReference>
<dbReference type="Pfam" id="PF00211">
    <property type="entry name" value="Guanylate_cyc"/>
    <property type="match status" value="1"/>
</dbReference>
<dbReference type="PROSITE" id="PS50125">
    <property type="entry name" value="GUANYLATE_CYCLASE_2"/>
    <property type="match status" value="1"/>
</dbReference>
<feature type="transmembrane region" description="Helical" evidence="4">
    <location>
        <begin position="165"/>
        <end position="184"/>
    </location>
</feature>
<reference evidence="7 8" key="1">
    <citation type="submission" date="2018-07" db="EMBL/GenBank/DDBJ databases">
        <title>Genomic Encyclopedia of Type Strains, Phase III (KMG-III): the genomes of soil and plant-associated and newly described type strains.</title>
        <authorList>
            <person name="Whitman W."/>
        </authorList>
    </citation>
    <scope>NUCLEOTIDE SEQUENCE [LARGE SCALE GENOMIC DNA]</scope>
    <source>
        <strain evidence="7 8">CECT 8488</strain>
    </source>
</reference>
<dbReference type="GO" id="GO:0006171">
    <property type="term" value="P:cAMP biosynthetic process"/>
    <property type="evidence" value="ECO:0007669"/>
    <property type="project" value="TreeGrafter"/>
</dbReference>
<dbReference type="InterPro" id="IPR001054">
    <property type="entry name" value="A/G_cyclase"/>
</dbReference>
<dbReference type="RefSeq" id="WP_245956971.1">
    <property type="nucleotide sequence ID" value="NZ_QRDW01000001.1"/>
</dbReference>
<dbReference type="EMBL" id="QRDW01000001">
    <property type="protein sequence ID" value="RED54377.1"/>
    <property type="molecule type" value="Genomic_DNA"/>
</dbReference>
<dbReference type="PANTHER" id="PTHR43081:SF17">
    <property type="entry name" value="BLL5647 PROTEIN"/>
    <property type="match status" value="1"/>
</dbReference>
<dbReference type="AlphaFoldDB" id="A0A3D9HXZ6"/>
<evidence type="ECO:0000256" key="2">
    <source>
        <dbReference type="ARBA" id="ARBA00022475"/>
    </source>
</evidence>
<keyword evidence="2" id="KW-1003">Cell membrane</keyword>
<accession>A0A3D9HXZ6</accession>
<dbReference type="Proteomes" id="UP000256845">
    <property type="component" value="Unassembled WGS sequence"/>
</dbReference>
<dbReference type="GO" id="GO:0051536">
    <property type="term" value="F:iron-sulfur cluster binding"/>
    <property type="evidence" value="ECO:0007669"/>
    <property type="project" value="InterPro"/>
</dbReference>
<dbReference type="SMART" id="SM00044">
    <property type="entry name" value="CYCc"/>
    <property type="match status" value="1"/>
</dbReference>
<evidence type="ECO:0000256" key="1">
    <source>
        <dbReference type="ARBA" id="ARBA00004651"/>
    </source>
</evidence>
<protein>
    <submittedName>
        <fullName evidence="7">Adenylate cyclase</fullName>
    </submittedName>
</protein>
<dbReference type="CDD" id="cd00207">
    <property type="entry name" value="fer2"/>
    <property type="match status" value="1"/>
</dbReference>
<keyword evidence="4" id="KW-1133">Transmembrane helix</keyword>
<dbReference type="GO" id="GO:0004016">
    <property type="term" value="F:adenylate cyclase activity"/>
    <property type="evidence" value="ECO:0007669"/>
    <property type="project" value="UniProtKB-ARBA"/>
</dbReference>
<feature type="domain" description="2Fe-2S ferredoxin-type" evidence="6">
    <location>
        <begin position="240"/>
        <end position="343"/>
    </location>
</feature>
<evidence type="ECO:0000259" key="6">
    <source>
        <dbReference type="PROSITE" id="PS51085"/>
    </source>
</evidence>
<dbReference type="Pfam" id="PF00111">
    <property type="entry name" value="Fer2"/>
    <property type="match status" value="1"/>
</dbReference>
<organism evidence="7 8">
    <name type="scientific">Aestuariispira insulae</name>
    <dbReference type="NCBI Taxonomy" id="1461337"/>
    <lineage>
        <taxon>Bacteria</taxon>
        <taxon>Pseudomonadati</taxon>
        <taxon>Pseudomonadota</taxon>
        <taxon>Alphaproteobacteria</taxon>
        <taxon>Rhodospirillales</taxon>
        <taxon>Kiloniellaceae</taxon>
        <taxon>Aestuariispira</taxon>
    </lineage>
</organism>
<evidence type="ECO:0000256" key="4">
    <source>
        <dbReference type="SAM" id="Phobius"/>
    </source>
</evidence>
<dbReference type="InterPro" id="IPR001041">
    <property type="entry name" value="2Fe-2S_ferredoxin-type"/>
</dbReference>
<keyword evidence="4" id="KW-0812">Transmembrane</keyword>
<dbReference type="SUPFAM" id="SSF81343">
    <property type="entry name" value="Fumarate reductase respiratory complex transmembrane subunits"/>
    <property type="match status" value="1"/>
</dbReference>
<feature type="transmembrane region" description="Helical" evidence="4">
    <location>
        <begin position="132"/>
        <end position="153"/>
    </location>
</feature>
<proteinExistence type="predicted"/>
<sequence>MIYSNLRLYSGLILFLFVICHLGNHMLGLHSVAAMDKARLIFLAPWQNLLGGFLLLASLLTHAVLALHSLYSRRTLRLSGWEWTQLAMGLSIPILLAEHVVAMGLSEPLYDTEPSYYWVLMALWVAAPGKSILQFAATLVVWTHACIGLHYWLRTKEGYAKWRRLLGLLAVAYPTLSLSGYIASGLETREATLMPGYVESILAVSKLTPDTIAALTDLAFQTRMVLIGVILLPFVARFARQVTVNLKSAPRLSLPDGRAYRIENGASILEVLRDHSVDHAAICGGRGRCTTCRIRVIKGGDNLPPPDEVEGRALTRIHALESVRLACQLRPTSNLTIAPLLPPNASARDGRRPGGLEGRETRVACMFIDLRGSTKLGENKLPYDVLFILNQFFAEMTLAIQETNGHYAQFNGDGLMALYGLEEDKDDTQVKVAIRNAVRGAKRMLERLEGLNQQLSSELPEPLKMGIGIHFGEAIVGPMGPPNNQLLTAIGDNINLTARLESLTKEYGVPFILSDKAAQAGGINVSEGDQHEVVVRGKTQPVQFHALNTAPEIGPNS</sequence>
<evidence type="ECO:0000313" key="7">
    <source>
        <dbReference type="EMBL" id="RED54377.1"/>
    </source>
</evidence>
<dbReference type="InterPro" id="IPR050697">
    <property type="entry name" value="Adenylyl/Guanylyl_Cyclase_3/4"/>
</dbReference>
<dbReference type="SUPFAM" id="SSF55073">
    <property type="entry name" value="Nucleotide cyclase"/>
    <property type="match status" value="1"/>
</dbReference>
<dbReference type="Gene3D" id="3.10.20.30">
    <property type="match status" value="1"/>
</dbReference>
<dbReference type="InterPro" id="IPR012675">
    <property type="entry name" value="Beta-grasp_dom_sf"/>
</dbReference>
<comment type="subcellular location">
    <subcellularLocation>
        <location evidence="1">Cell membrane</location>
        <topology evidence="1">Multi-pass membrane protein</topology>
    </subcellularLocation>
</comment>
<keyword evidence="8" id="KW-1185">Reference proteome</keyword>
<evidence type="ECO:0000259" key="5">
    <source>
        <dbReference type="PROSITE" id="PS50125"/>
    </source>
</evidence>